<dbReference type="EMBL" id="KN833787">
    <property type="protein sequence ID" value="KIK19285.1"/>
    <property type="molecule type" value="Genomic_DNA"/>
</dbReference>
<organism evidence="2 3">
    <name type="scientific">Pisolithus microcarpus 441</name>
    <dbReference type="NCBI Taxonomy" id="765257"/>
    <lineage>
        <taxon>Eukaryota</taxon>
        <taxon>Fungi</taxon>
        <taxon>Dikarya</taxon>
        <taxon>Basidiomycota</taxon>
        <taxon>Agaricomycotina</taxon>
        <taxon>Agaricomycetes</taxon>
        <taxon>Agaricomycetidae</taxon>
        <taxon>Boletales</taxon>
        <taxon>Sclerodermatineae</taxon>
        <taxon>Pisolithaceae</taxon>
        <taxon>Pisolithus</taxon>
    </lineage>
</organism>
<dbReference type="HOGENOM" id="CLU_144955_1_0_1"/>
<evidence type="ECO:0000256" key="1">
    <source>
        <dbReference type="SAM" id="Phobius"/>
    </source>
</evidence>
<reference evidence="3" key="2">
    <citation type="submission" date="2015-01" db="EMBL/GenBank/DDBJ databases">
        <title>Evolutionary Origins and Diversification of the Mycorrhizal Mutualists.</title>
        <authorList>
            <consortium name="DOE Joint Genome Institute"/>
            <consortium name="Mycorrhizal Genomics Consortium"/>
            <person name="Kohler A."/>
            <person name="Kuo A."/>
            <person name="Nagy L.G."/>
            <person name="Floudas D."/>
            <person name="Copeland A."/>
            <person name="Barry K.W."/>
            <person name="Cichocki N."/>
            <person name="Veneault-Fourrey C."/>
            <person name="LaButti K."/>
            <person name="Lindquist E.A."/>
            <person name="Lipzen A."/>
            <person name="Lundell T."/>
            <person name="Morin E."/>
            <person name="Murat C."/>
            <person name="Riley R."/>
            <person name="Ohm R."/>
            <person name="Sun H."/>
            <person name="Tunlid A."/>
            <person name="Henrissat B."/>
            <person name="Grigoriev I.V."/>
            <person name="Hibbett D.S."/>
            <person name="Martin F."/>
        </authorList>
    </citation>
    <scope>NUCLEOTIDE SEQUENCE [LARGE SCALE GENOMIC DNA]</scope>
    <source>
        <strain evidence="3">441</strain>
    </source>
</reference>
<protein>
    <submittedName>
        <fullName evidence="2">Uncharacterized protein</fullName>
    </submittedName>
</protein>
<name>A0A0C9Y3K1_9AGAM</name>
<dbReference type="Proteomes" id="UP000054018">
    <property type="component" value="Unassembled WGS sequence"/>
</dbReference>
<dbReference type="AlphaFoldDB" id="A0A0C9Y3K1"/>
<evidence type="ECO:0000313" key="3">
    <source>
        <dbReference type="Proteomes" id="UP000054018"/>
    </source>
</evidence>
<reference evidence="2 3" key="1">
    <citation type="submission" date="2014-04" db="EMBL/GenBank/DDBJ databases">
        <authorList>
            <consortium name="DOE Joint Genome Institute"/>
            <person name="Kuo A."/>
            <person name="Kohler A."/>
            <person name="Costa M.D."/>
            <person name="Nagy L.G."/>
            <person name="Floudas D."/>
            <person name="Copeland A."/>
            <person name="Barry K.W."/>
            <person name="Cichocki N."/>
            <person name="Veneault-Fourrey C."/>
            <person name="LaButti K."/>
            <person name="Lindquist E.A."/>
            <person name="Lipzen A."/>
            <person name="Lundell T."/>
            <person name="Morin E."/>
            <person name="Murat C."/>
            <person name="Sun H."/>
            <person name="Tunlid A."/>
            <person name="Henrissat B."/>
            <person name="Grigoriev I.V."/>
            <person name="Hibbett D.S."/>
            <person name="Martin F."/>
            <person name="Nordberg H.P."/>
            <person name="Cantor M.N."/>
            <person name="Hua S.X."/>
        </authorList>
    </citation>
    <scope>NUCLEOTIDE SEQUENCE [LARGE SCALE GENOMIC DNA]</scope>
    <source>
        <strain evidence="2 3">441</strain>
    </source>
</reference>
<accession>A0A0C9Y3K1</accession>
<keyword evidence="1" id="KW-1133">Transmembrane helix</keyword>
<gene>
    <name evidence="2" type="ORF">PISMIDRAFT_683379</name>
</gene>
<keyword evidence="3" id="KW-1185">Reference proteome</keyword>
<feature type="transmembrane region" description="Helical" evidence="1">
    <location>
        <begin position="12"/>
        <end position="33"/>
    </location>
</feature>
<sequence length="100" mass="11435">MPMLSTSTQYSMQYIAEHGIGSVLVFEYLYFLLQFKNGSNHIQEDLTLAVEEYQRSGVHAKVNKLIQAAFAKHGQDVKTLCHILLEIARENQLCKIFPPH</sequence>
<keyword evidence="1" id="KW-0472">Membrane</keyword>
<dbReference type="OrthoDB" id="2685842at2759"/>
<keyword evidence="1" id="KW-0812">Transmembrane</keyword>
<proteinExistence type="predicted"/>
<evidence type="ECO:0000313" key="2">
    <source>
        <dbReference type="EMBL" id="KIK19285.1"/>
    </source>
</evidence>